<reference evidence="9" key="2">
    <citation type="submission" date="2020-06" db="EMBL/GenBank/DDBJ databases">
        <authorList>
            <person name="Sheffer M."/>
        </authorList>
    </citation>
    <scope>NUCLEOTIDE SEQUENCE</scope>
</reference>
<feature type="compositionally biased region" description="Basic and acidic residues" evidence="6">
    <location>
        <begin position="424"/>
        <end position="468"/>
    </location>
</feature>
<dbReference type="GO" id="GO:0005615">
    <property type="term" value="C:extracellular space"/>
    <property type="evidence" value="ECO:0007669"/>
    <property type="project" value="TreeGrafter"/>
</dbReference>
<feature type="compositionally biased region" description="Basic and acidic residues" evidence="6">
    <location>
        <begin position="680"/>
        <end position="695"/>
    </location>
</feature>
<feature type="compositionally biased region" description="Basic and acidic residues" evidence="6">
    <location>
        <begin position="853"/>
        <end position="865"/>
    </location>
</feature>
<dbReference type="InterPro" id="IPR029000">
    <property type="entry name" value="Cyclophilin-like_dom_sf"/>
</dbReference>
<evidence type="ECO:0000256" key="1">
    <source>
        <dbReference type="ARBA" id="ARBA00000971"/>
    </source>
</evidence>
<feature type="compositionally biased region" description="Low complexity" evidence="6">
    <location>
        <begin position="819"/>
        <end position="828"/>
    </location>
</feature>
<dbReference type="EC" id="5.2.1.8" evidence="2"/>
<dbReference type="PROSITE" id="PS51406">
    <property type="entry name" value="FIBRINOGEN_C_2"/>
    <property type="match status" value="2"/>
</dbReference>
<feature type="compositionally biased region" description="Low complexity" evidence="6">
    <location>
        <begin position="630"/>
        <end position="639"/>
    </location>
</feature>
<dbReference type="PROSITE" id="PS50072">
    <property type="entry name" value="CSA_PPIASE_2"/>
    <property type="match status" value="1"/>
</dbReference>
<feature type="domain" description="Fibrinogen C-terminal" evidence="8">
    <location>
        <begin position="1155"/>
        <end position="1341"/>
    </location>
</feature>
<dbReference type="Pfam" id="PF00160">
    <property type="entry name" value="Pro_isomerase"/>
    <property type="match status" value="1"/>
</dbReference>
<feature type="compositionally biased region" description="Basic and acidic residues" evidence="6">
    <location>
        <begin position="222"/>
        <end position="234"/>
    </location>
</feature>
<dbReference type="InterPro" id="IPR002130">
    <property type="entry name" value="Cyclophilin-type_PPIase_dom"/>
</dbReference>
<feature type="domain" description="PPIase cyclophilin-type" evidence="7">
    <location>
        <begin position="12"/>
        <end position="177"/>
    </location>
</feature>
<evidence type="ECO:0000256" key="4">
    <source>
        <dbReference type="ARBA" id="ARBA00023157"/>
    </source>
</evidence>
<dbReference type="SUPFAM" id="SSF56496">
    <property type="entry name" value="Fibrinogen C-terminal domain-like"/>
    <property type="match status" value="2"/>
</dbReference>
<dbReference type="InterPro" id="IPR014716">
    <property type="entry name" value="Fibrinogen_a/b/g_C_1"/>
</dbReference>
<evidence type="ECO:0000259" key="8">
    <source>
        <dbReference type="PROSITE" id="PS51406"/>
    </source>
</evidence>
<feature type="domain" description="Fibrinogen C-terminal" evidence="8">
    <location>
        <begin position="1433"/>
        <end position="1620"/>
    </location>
</feature>
<dbReference type="InterPro" id="IPR050373">
    <property type="entry name" value="Fibrinogen_C-term_domain"/>
</dbReference>
<evidence type="ECO:0000256" key="5">
    <source>
        <dbReference type="ARBA" id="ARBA00023235"/>
    </source>
</evidence>
<evidence type="ECO:0000313" key="10">
    <source>
        <dbReference type="Proteomes" id="UP000807504"/>
    </source>
</evidence>
<feature type="compositionally biased region" description="Basic and acidic residues" evidence="6">
    <location>
        <begin position="619"/>
        <end position="629"/>
    </location>
</feature>
<feature type="compositionally biased region" description="Basic residues" evidence="6">
    <location>
        <begin position="882"/>
        <end position="900"/>
    </location>
</feature>
<feature type="compositionally biased region" description="Basic residues" evidence="6">
    <location>
        <begin position="279"/>
        <end position="295"/>
    </location>
</feature>
<feature type="compositionally biased region" description="Polar residues" evidence="6">
    <location>
        <begin position="300"/>
        <end position="310"/>
    </location>
</feature>
<feature type="compositionally biased region" description="Low complexity" evidence="6">
    <location>
        <begin position="399"/>
        <end position="411"/>
    </location>
</feature>
<dbReference type="GO" id="GO:0003755">
    <property type="term" value="F:peptidyl-prolyl cis-trans isomerase activity"/>
    <property type="evidence" value="ECO:0007669"/>
    <property type="project" value="UniProtKB-KW"/>
</dbReference>
<evidence type="ECO:0000313" key="9">
    <source>
        <dbReference type="EMBL" id="KAF8788699.1"/>
    </source>
</evidence>
<reference evidence="9" key="1">
    <citation type="journal article" date="2020" name="bioRxiv">
        <title>Chromosome-level reference genome of the European wasp spider Argiope bruennichi: a resource for studies on range expansion and evolutionary adaptation.</title>
        <authorList>
            <person name="Sheffer M.M."/>
            <person name="Hoppe A."/>
            <person name="Krehenwinkel H."/>
            <person name="Uhl G."/>
            <person name="Kuss A.W."/>
            <person name="Jensen L."/>
            <person name="Jensen C."/>
            <person name="Gillespie R.G."/>
            <person name="Hoff K.J."/>
            <person name="Prost S."/>
        </authorList>
    </citation>
    <scope>NUCLEOTIDE SEQUENCE</scope>
</reference>
<comment type="caution">
    <text evidence="9">The sequence shown here is derived from an EMBL/GenBank/DDBJ whole genome shotgun (WGS) entry which is preliminary data.</text>
</comment>
<feature type="compositionally biased region" description="Basic residues" evidence="6">
    <location>
        <begin position="787"/>
        <end position="818"/>
    </location>
</feature>
<gene>
    <name evidence="9" type="ORF">HNY73_006710</name>
</gene>
<feature type="compositionally biased region" description="Basic and acidic residues" evidence="6">
    <location>
        <begin position="759"/>
        <end position="772"/>
    </location>
</feature>
<dbReference type="PROSITE" id="PS00170">
    <property type="entry name" value="CSA_PPIASE_1"/>
    <property type="match status" value="1"/>
</dbReference>
<proteinExistence type="predicted"/>
<dbReference type="PANTHER" id="PTHR19143">
    <property type="entry name" value="FIBRINOGEN/TENASCIN/ANGIOPOEITIN"/>
    <property type="match status" value="1"/>
</dbReference>
<feature type="compositionally biased region" description="Polar residues" evidence="6">
    <location>
        <begin position="653"/>
        <end position="679"/>
    </location>
</feature>
<feature type="region of interest" description="Disordered" evidence="6">
    <location>
        <begin position="184"/>
        <end position="920"/>
    </location>
</feature>
<dbReference type="CDD" id="cd00087">
    <property type="entry name" value="FReD"/>
    <property type="match status" value="2"/>
</dbReference>
<dbReference type="PRINTS" id="PR00153">
    <property type="entry name" value="CSAPPISMRASE"/>
</dbReference>
<evidence type="ECO:0000256" key="2">
    <source>
        <dbReference type="ARBA" id="ARBA00013194"/>
    </source>
</evidence>
<dbReference type="InterPro" id="IPR020837">
    <property type="entry name" value="Fibrinogen_CS"/>
</dbReference>
<feature type="compositionally biased region" description="Basic residues" evidence="6">
    <location>
        <begin position="829"/>
        <end position="850"/>
    </location>
</feature>
<accession>A0A8T0FGV5</accession>
<feature type="compositionally biased region" description="Basic and acidic residues" evidence="6">
    <location>
        <begin position="542"/>
        <end position="603"/>
    </location>
</feature>
<evidence type="ECO:0000256" key="3">
    <source>
        <dbReference type="ARBA" id="ARBA00023110"/>
    </source>
</evidence>
<evidence type="ECO:0000256" key="6">
    <source>
        <dbReference type="SAM" id="MobiDB-lite"/>
    </source>
</evidence>
<dbReference type="GO" id="GO:0006457">
    <property type="term" value="P:protein folding"/>
    <property type="evidence" value="ECO:0007669"/>
    <property type="project" value="InterPro"/>
</dbReference>
<dbReference type="EMBL" id="JABXBU010000012">
    <property type="protein sequence ID" value="KAF8788699.1"/>
    <property type="molecule type" value="Genomic_DNA"/>
</dbReference>
<dbReference type="Gene3D" id="2.40.100.10">
    <property type="entry name" value="Cyclophilin-like"/>
    <property type="match status" value="1"/>
</dbReference>
<evidence type="ECO:0000259" key="7">
    <source>
        <dbReference type="PROSITE" id="PS50072"/>
    </source>
</evidence>
<dbReference type="InterPro" id="IPR020892">
    <property type="entry name" value="Cyclophilin-type_PPIase_CS"/>
</dbReference>
<feature type="compositionally biased region" description="Low complexity" evidence="6">
    <location>
        <begin position="901"/>
        <end position="913"/>
    </location>
</feature>
<dbReference type="FunFam" id="2.40.100.10:FF:000005">
    <property type="entry name" value="Peptidyl-prolyl cis-trans isomerase G"/>
    <property type="match status" value="1"/>
</dbReference>
<keyword evidence="5 9" id="KW-0413">Isomerase</keyword>
<dbReference type="PROSITE" id="PS00514">
    <property type="entry name" value="FIBRINOGEN_C_1"/>
    <property type="match status" value="1"/>
</dbReference>
<dbReference type="SUPFAM" id="SSF50891">
    <property type="entry name" value="Cyclophilin-like"/>
    <property type="match status" value="1"/>
</dbReference>
<dbReference type="InterPro" id="IPR002181">
    <property type="entry name" value="Fibrinogen_a/b/g_C_dom"/>
</dbReference>
<keyword evidence="4" id="KW-1015">Disulfide bond</keyword>
<dbReference type="Gene3D" id="3.90.215.10">
    <property type="entry name" value="Gamma Fibrinogen, chain A, domain 1"/>
    <property type="match status" value="2"/>
</dbReference>
<dbReference type="InterPro" id="IPR036056">
    <property type="entry name" value="Fibrinogen-like_C"/>
</dbReference>
<comment type="catalytic activity">
    <reaction evidence="1">
        <text>[protein]-peptidylproline (omega=180) = [protein]-peptidylproline (omega=0)</text>
        <dbReference type="Rhea" id="RHEA:16237"/>
        <dbReference type="Rhea" id="RHEA-COMP:10747"/>
        <dbReference type="Rhea" id="RHEA-COMP:10748"/>
        <dbReference type="ChEBI" id="CHEBI:83833"/>
        <dbReference type="ChEBI" id="CHEBI:83834"/>
        <dbReference type="EC" id="5.2.1.8"/>
    </reaction>
</comment>
<organism evidence="9 10">
    <name type="scientific">Argiope bruennichi</name>
    <name type="common">Wasp spider</name>
    <name type="synonym">Aranea bruennichi</name>
    <dbReference type="NCBI Taxonomy" id="94029"/>
    <lineage>
        <taxon>Eukaryota</taxon>
        <taxon>Metazoa</taxon>
        <taxon>Ecdysozoa</taxon>
        <taxon>Arthropoda</taxon>
        <taxon>Chelicerata</taxon>
        <taxon>Arachnida</taxon>
        <taxon>Araneae</taxon>
        <taxon>Araneomorphae</taxon>
        <taxon>Entelegynae</taxon>
        <taxon>Araneoidea</taxon>
        <taxon>Araneidae</taxon>
        <taxon>Argiope</taxon>
    </lineage>
</organism>
<feature type="compositionally biased region" description="Basic and acidic residues" evidence="6">
    <location>
        <begin position="497"/>
        <end position="512"/>
    </location>
</feature>
<dbReference type="SMART" id="SM00186">
    <property type="entry name" value="FBG"/>
    <property type="match status" value="2"/>
</dbReference>
<feature type="compositionally biased region" description="Basic residues" evidence="6">
    <location>
        <begin position="204"/>
        <end position="221"/>
    </location>
</feature>
<name>A0A8T0FGV5_ARGBR</name>
<sequence length="1739" mass="196936">MTVDKKYSPRCFLDIEIDGEYAGRIVIELFADACPITCENFRALCTGEKGLGKTTAKPLHYKGAPFHRVVKNFVIQGGDFVAGNGTGGESIYGGQFKDENFDIPHDKPFLLSMSNRGKDSNGSQFFITTNTAPHLNGKHTVFGEVISGNEVVTKIENIKTDQSCRPVKDVKISNCGELVLKIKQKSKKVTESSSGSESEEVKEKKRKKKHKHQKKHKKEKKERKESSSSKKVEEEGGLIVDPEEIPSIPVNNFLMRRTSPNPRETNRRQSSRDSYSYHRPARSRSGRKIKGRGFMRYRTPSRSASRSGSETPPHWKQAQARLRNIKDVVLPAKGSPLEENPLPEDEEEDSVPKSNLLSSRLGVPLKSNEQLGQKDARNIMRQNRRRRDWSPDTSPPPNNKSSSNWVNSGSPLRSTVVVASNFQRDTDRHNYRRNDRREGDRFGEHDSRSGRNADRKSDAHGSRKETERFSGNSKGMTEAQETLRYDKASANSSKFNSNKEDVSKTSSEEVRDRKKHFKSLTSDLFKYTNEKISVSGSSDEEGLIKDEAVRRRRDSKKEESPQKTSRIHSEKNSEVQDNDLYQKDSSPESKIQESIREGQKKEVTIPFLSETEDTIPEIPEIRSPTKEETAPSSDATDTSTSHRKIIIPGICDDSNSNDVSMESEPPQSNKDSTTVNKGDTVSEDRETEHEKRRWDVQQTVFDSRLPDVIPLPEETRPNRSEENDDDDDTVPEMSSPKRSGNSSPAERASQSEDAPPVRPTRESKSDSEETKRKDRSRSRSPISKQSSSKRRDRSRSSTKRRSSPSPDRRRRRRSKSKSPSRSNPSRRPYSGRRSRSVERRRSRSPRRAPRPPRYSDLRNRSPDRRTYKRRYGKSPQGVRARLGGRRSRSRSPARRRRGRKSSSSSSRSSSSSSSRRDRRKRKRGMWIKVLWLLQRGMHSTIIDIIKKLNVKKATGSAGIPNKAIKMLTINAITHLTKIFNKCLQLNNFPNVWKIAHVLMFPKPNQNPKLPGSYRPISLLSNIGKIFEKIILARLTDFCNENSIIPDDQFGWNAKILLSLLLCVILITKKTEANAAACEQKEKNIAALDFAKEAISKAKDLQPTCVNDDKNITSNGSECGVKERVAGYLDIATTLIEEAKKNYSACEEARNITKILHILKNPVDCSEILERGDTESGVYNIWPKSRIFKGRPISVFCDMDTDGGGWTVIQRRGNFSQKVDFYQSWIFYKHGFGNIMEEFWMGNKNIFALTNQDNYLARFDMKTVNNSYYYATYSSFWIEDESTDYTLHFNIYNGTAGDGISISNGAKFSAKDKINHKPDSHCTSKKQGGWWHSNILLSLILCVVLITKKTEANSATCEQKEKNIAALDFATEAISKAKNLQPTCVNDGKSITSNASECGVKERVSGYLDVAMTLIEEAKRNYSACDDTDTTKVVHILNNPVDCSDILKRGDNESGVYTIWPKHRVMRGKPLEVYCDMDTDGGGWTVIQRRGNFSNIIDFYRNWNEYKLGFGNLTEEFWIGNENIFALTNQDNYIARFDMKTIDKKYYYATYSTFWIDDENAGYMLHIGKYIGTAGDGIRSSDKAKFSTKDKRNDKSNTVCAYIKMGGWWYSDCGLSNPNGVNVPRGQNDKQFMNWEPLTKWNAKIFLSLILCAVLITKKTEANAAACEQKEKNLAALDFAKEAISKAKDLQPTCVNDSKNITSNGSECGVKERVAGYLDIATTLIEEAKKNYSACGMYLL</sequence>
<protein>
    <recommendedName>
        <fullName evidence="2">peptidylprolyl isomerase</fullName>
        <ecNumber evidence="2">5.2.1.8</ecNumber>
    </recommendedName>
</protein>
<dbReference type="Proteomes" id="UP000807504">
    <property type="component" value="Unassembled WGS sequence"/>
</dbReference>
<dbReference type="NCBIfam" id="NF040941">
    <property type="entry name" value="GGGWT_bact"/>
    <property type="match status" value="2"/>
</dbReference>
<dbReference type="Pfam" id="PF00147">
    <property type="entry name" value="Fibrinogen_C"/>
    <property type="match status" value="2"/>
</dbReference>
<keyword evidence="10" id="KW-1185">Reference proteome</keyword>
<keyword evidence="3" id="KW-0697">Rotamase</keyword>